<dbReference type="InterPro" id="IPR017039">
    <property type="entry name" value="Virul_fac_BrkB"/>
</dbReference>
<feature type="transmembrane region" description="Helical" evidence="7">
    <location>
        <begin position="296"/>
        <end position="318"/>
    </location>
</feature>
<feature type="transmembrane region" description="Helical" evidence="7">
    <location>
        <begin position="230"/>
        <end position="250"/>
    </location>
</feature>
<keyword evidence="5 7" id="KW-0472">Membrane</keyword>
<dbReference type="STRING" id="1367847.JCM7686_0721"/>
<evidence type="ECO:0000256" key="1">
    <source>
        <dbReference type="ARBA" id="ARBA00004651"/>
    </source>
</evidence>
<evidence type="ECO:0000256" key="2">
    <source>
        <dbReference type="ARBA" id="ARBA00022475"/>
    </source>
</evidence>
<dbReference type="PANTHER" id="PTHR30213:SF0">
    <property type="entry name" value="UPF0761 MEMBRANE PROTEIN YIHY"/>
    <property type="match status" value="1"/>
</dbReference>
<dbReference type="KEGG" id="pami:JCM7686_0721"/>
<feature type="region of interest" description="Disordered" evidence="6">
    <location>
        <begin position="1"/>
        <end position="47"/>
    </location>
</feature>
<feature type="transmembrane region" description="Helical" evidence="7">
    <location>
        <begin position="83"/>
        <end position="105"/>
    </location>
</feature>
<dbReference type="PANTHER" id="PTHR30213">
    <property type="entry name" value="INNER MEMBRANE PROTEIN YHJD"/>
    <property type="match status" value="1"/>
</dbReference>
<keyword evidence="3 7" id="KW-0812">Transmembrane</keyword>
<dbReference type="RefSeq" id="WP_020949469.1">
    <property type="nucleotide sequence ID" value="NC_022041.1"/>
</dbReference>
<dbReference type="PATRIC" id="fig|1367847.3.peg.672"/>
<evidence type="ECO:0000256" key="7">
    <source>
        <dbReference type="SAM" id="Phobius"/>
    </source>
</evidence>
<keyword evidence="2" id="KW-1003">Cell membrane</keyword>
<sequence length="344" mass="37855">MKKTAQPPARPEKPGLRDALFGELPPDWRDKRRAAPKGPARPPPPTARVRSILQLDRRDWFVVLKGVYREFLRDRVLSVSGGVTFFALLALFPAITTLVSIYGLFADPESIANHLNLLDRVLPPDVVQIIAGQINHITQTPVFTLSLTGTVSLLVAIYSATGGIKALIETLNLAWYETETRSFFRLNLIGLGFTFGAIFLLIALLTGIAVIPVALAWLHAPPEIESLISLTRWPVMFALLTLAIAALYHWGPDQQNNARHRVLPGTIAAALLLVAASVGFSWYVQNLAHYSETYGSLGAVVVLMMWLWIASIIVMIGAEFNAELSRRIDSLNGDDIEDDMKKAA</sequence>
<dbReference type="Proteomes" id="UP000015480">
    <property type="component" value="Chromosome"/>
</dbReference>
<feature type="transmembrane region" description="Helical" evidence="7">
    <location>
        <begin position="262"/>
        <end position="284"/>
    </location>
</feature>
<keyword evidence="9" id="KW-1185">Reference proteome</keyword>
<evidence type="ECO:0000313" key="9">
    <source>
        <dbReference type="Proteomes" id="UP000015480"/>
    </source>
</evidence>
<name>S5XWN6_PARAH</name>
<accession>S5XWN6</accession>
<dbReference type="OrthoDB" id="9781030at2"/>
<dbReference type="eggNOG" id="COG1295">
    <property type="taxonomic scope" value="Bacteria"/>
</dbReference>
<gene>
    <name evidence="8" type="ORF">JCM7686_0721</name>
</gene>
<dbReference type="GO" id="GO:0005886">
    <property type="term" value="C:plasma membrane"/>
    <property type="evidence" value="ECO:0007669"/>
    <property type="project" value="UniProtKB-SubCell"/>
</dbReference>
<organism evidence="8 9">
    <name type="scientific">Paracoccus aminophilus JCM 7686</name>
    <dbReference type="NCBI Taxonomy" id="1367847"/>
    <lineage>
        <taxon>Bacteria</taxon>
        <taxon>Pseudomonadati</taxon>
        <taxon>Pseudomonadota</taxon>
        <taxon>Alphaproteobacteria</taxon>
        <taxon>Rhodobacterales</taxon>
        <taxon>Paracoccaceae</taxon>
        <taxon>Paracoccus</taxon>
    </lineage>
</organism>
<dbReference type="HOGENOM" id="CLU_045539_0_1_5"/>
<comment type="subcellular location">
    <subcellularLocation>
        <location evidence="1">Cell membrane</location>
        <topology evidence="1">Multi-pass membrane protein</topology>
    </subcellularLocation>
</comment>
<reference evidence="8 9" key="1">
    <citation type="journal article" date="2014" name="BMC Genomics">
        <title>Architecture and functions of a multipartite genome of the methylotrophic bacterium Paracoccus aminophilus JCM 7686, containing primary and secondary chromids.</title>
        <authorList>
            <person name="Dziewit L."/>
            <person name="Czarnecki J."/>
            <person name="Wibberg D."/>
            <person name="Radlinska M."/>
            <person name="Mrozek P."/>
            <person name="Szymczak M."/>
            <person name="Schluter A."/>
            <person name="Puhler A."/>
            <person name="Bartosik D."/>
        </authorList>
    </citation>
    <scope>NUCLEOTIDE SEQUENCE [LARGE SCALE GENOMIC DNA]</scope>
    <source>
        <strain evidence="8">JCM 7686</strain>
    </source>
</reference>
<feature type="transmembrane region" description="Helical" evidence="7">
    <location>
        <begin position="188"/>
        <end position="218"/>
    </location>
</feature>
<evidence type="ECO:0000256" key="6">
    <source>
        <dbReference type="SAM" id="MobiDB-lite"/>
    </source>
</evidence>
<feature type="transmembrane region" description="Helical" evidence="7">
    <location>
        <begin position="151"/>
        <end position="176"/>
    </location>
</feature>
<keyword evidence="4 7" id="KW-1133">Transmembrane helix</keyword>
<dbReference type="EMBL" id="CP006650">
    <property type="protein sequence ID" value="AGT07830.1"/>
    <property type="molecule type" value="Genomic_DNA"/>
</dbReference>
<protein>
    <submittedName>
        <fullName evidence="8">Membrane protein</fullName>
    </submittedName>
</protein>
<evidence type="ECO:0000256" key="4">
    <source>
        <dbReference type="ARBA" id="ARBA00022989"/>
    </source>
</evidence>
<proteinExistence type="predicted"/>
<dbReference type="AlphaFoldDB" id="S5XWN6"/>
<evidence type="ECO:0000256" key="5">
    <source>
        <dbReference type="ARBA" id="ARBA00023136"/>
    </source>
</evidence>
<dbReference type="Pfam" id="PF03631">
    <property type="entry name" value="Virul_fac_BrkB"/>
    <property type="match status" value="1"/>
</dbReference>
<dbReference type="NCBIfam" id="TIGR00765">
    <property type="entry name" value="yihY_not_rbn"/>
    <property type="match status" value="1"/>
</dbReference>
<evidence type="ECO:0000313" key="8">
    <source>
        <dbReference type="EMBL" id="AGT07830.1"/>
    </source>
</evidence>
<evidence type="ECO:0000256" key="3">
    <source>
        <dbReference type="ARBA" id="ARBA00022692"/>
    </source>
</evidence>
<dbReference type="PIRSF" id="PIRSF035875">
    <property type="entry name" value="RNase_BN"/>
    <property type="match status" value="1"/>
</dbReference>